<proteinExistence type="predicted"/>
<protein>
    <submittedName>
        <fullName evidence="3">Uncharacterized protein</fullName>
    </submittedName>
</protein>
<dbReference type="OrthoDB" id="4559844at2"/>
<dbReference type="RefSeq" id="WP_005454993.1">
    <property type="nucleotide sequence ID" value="NZ_CM001440.1"/>
</dbReference>
<evidence type="ECO:0000313" key="4">
    <source>
        <dbReference type="Proteomes" id="UP000002791"/>
    </source>
</evidence>
<organism evidence="3 4">
    <name type="scientific">Saccharomonospora cyanea NA-134</name>
    <dbReference type="NCBI Taxonomy" id="882082"/>
    <lineage>
        <taxon>Bacteria</taxon>
        <taxon>Bacillati</taxon>
        <taxon>Actinomycetota</taxon>
        <taxon>Actinomycetes</taxon>
        <taxon>Pseudonocardiales</taxon>
        <taxon>Pseudonocardiaceae</taxon>
        <taxon>Saccharomonospora</taxon>
    </lineage>
</organism>
<sequence>MFDGVARWWDGFELWLAQQWFPIQFVLVIAVLLPLCAVAAWVVHRGVDGVADRLAALRRAGAPADDTERGEGRGRSDAVS</sequence>
<keyword evidence="2" id="KW-1133">Transmembrane helix</keyword>
<dbReference type="Proteomes" id="UP000002791">
    <property type="component" value="Chromosome"/>
</dbReference>
<feature type="region of interest" description="Disordered" evidence="1">
    <location>
        <begin position="60"/>
        <end position="80"/>
    </location>
</feature>
<evidence type="ECO:0000256" key="2">
    <source>
        <dbReference type="SAM" id="Phobius"/>
    </source>
</evidence>
<keyword evidence="2" id="KW-0812">Transmembrane</keyword>
<keyword evidence="2" id="KW-0472">Membrane</keyword>
<dbReference type="eggNOG" id="ENOG502ZE9W">
    <property type="taxonomic scope" value="Bacteria"/>
</dbReference>
<dbReference type="STRING" id="882082.SaccyDRAFT_1506"/>
<reference evidence="3 4" key="1">
    <citation type="submission" date="2011-11" db="EMBL/GenBank/DDBJ databases">
        <title>The Noncontiguous Finished sequence of Saccharomonospora cyanea NA-134.</title>
        <authorList>
            <consortium name="US DOE Joint Genome Institute"/>
            <person name="Lucas S."/>
            <person name="Han J."/>
            <person name="Lapidus A."/>
            <person name="Cheng J.-F."/>
            <person name="Goodwin L."/>
            <person name="Pitluck S."/>
            <person name="Peters L."/>
            <person name="Ovchinnikova G."/>
            <person name="Lu M."/>
            <person name="Detter J.C."/>
            <person name="Han C."/>
            <person name="Tapia R."/>
            <person name="Land M."/>
            <person name="Hauser L."/>
            <person name="Kyrpides N."/>
            <person name="Ivanova N."/>
            <person name="Pagani I."/>
            <person name="Brambilla E.-M."/>
            <person name="Klenk H.-P."/>
            <person name="Woyke T."/>
        </authorList>
    </citation>
    <scope>NUCLEOTIDE SEQUENCE [LARGE SCALE GENOMIC DNA]</scope>
    <source>
        <strain evidence="3 4">NA-134</strain>
    </source>
</reference>
<evidence type="ECO:0000313" key="3">
    <source>
        <dbReference type="EMBL" id="EHR60408.1"/>
    </source>
</evidence>
<dbReference type="EMBL" id="CM001440">
    <property type="protein sequence ID" value="EHR60408.1"/>
    <property type="molecule type" value="Genomic_DNA"/>
</dbReference>
<feature type="transmembrane region" description="Helical" evidence="2">
    <location>
        <begin position="20"/>
        <end position="43"/>
    </location>
</feature>
<accession>H5XF14</accession>
<dbReference type="HOGENOM" id="CLU_184458_1_1_11"/>
<evidence type="ECO:0000256" key="1">
    <source>
        <dbReference type="SAM" id="MobiDB-lite"/>
    </source>
</evidence>
<keyword evidence="4" id="KW-1185">Reference proteome</keyword>
<name>H5XF14_9PSEU</name>
<feature type="compositionally biased region" description="Basic and acidic residues" evidence="1">
    <location>
        <begin position="66"/>
        <end position="80"/>
    </location>
</feature>
<dbReference type="AlphaFoldDB" id="H5XF14"/>
<gene>
    <name evidence="3" type="ORF">SaccyDRAFT_1506</name>
</gene>